<comment type="subcellular location">
    <subcellularLocation>
        <location evidence="1">Nucleus</location>
    </subcellularLocation>
</comment>
<keyword evidence="4 8" id="KW-0863">Zinc-finger</keyword>
<dbReference type="Proteomes" id="UP001642540">
    <property type="component" value="Unassembled WGS sequence"/>
</dbReference>
<feature type="domain" description="C2H2-type" evidence="9">
    <location>
        <begin position="327"/>
        <end position="354"/>
    </location>
</feature>
<evidence type="ECO:0000256" key="3">
    <source>
        <dbReference type="ARBA" id="ARBA00022737"/>
    </source>
</evidence>
<evidence type="ECO:0000256" key="6">
    <source>
        <dbReference type="ARBA" id="ARBA00023125"/>
    </source>
</evidence>
<evidence type="ECO:0000256" key="2">
    <source>
        <dbReference type="ARBA" id="ARBA00022723"/>
    </source>
</evidence>
<protein>
    <recommendedName>
        <fullName evidence="9">C2H2-type domain-containing protein</fullName>
    </recommendedName>
</protein>
<feature type="domain" description="C2H2-type" evidence="9">
    <location>
        <begin position="240"/>
        <end position="267"/>
    </location>
</feature>
<evidence type="ECO:0000256" key="7">
    <source>
        <dbReference type="ARBA" id="ARBA00023242"/>
    </source>
</evidence>
<feature type="domain" description="C2H2-type" evidence="9">
    <location>
        <begin position="5"/>
        <end position="32"/>
    </location>
</feature>
<name>A0ABP1QHC8_9HEXA</name>
<keyword evidence="7" id="KW-0539">Nucleus</keyword>
<gene>
    <name evidence="10" type="ORF">ODALV1_LOCUS10034</name>
</gene>
<keyword evidence="5" id="KW-0862">Zinc</keyword>
<evidence type="ECO:0000256" key="8">
    <source>
        <dbReference type="PROSITE-ProRule" id="PRU00042"/>
    </source>
</evidence>
<comment type="caution">
    <text evidence="10">The sequence shown here is derived from an EMBL/GenBank/DDBJ whole genome shotgun (WGS) entry which is preliminary data.</text>
</comment>
<feature type="domain" description="C2H2-type" evidence="9">
    <location>
        <begin position="268"/>
        <end position="295"/>
    </location>
</feature>
<dbReference type="EMBL" id="CAXLJM020000030">
    <property type="protein sequence ID" value="CAL8098720.1"/>
    <property type="molecule type" value="Genomic_DNA"/>
</dbReference>
<proteinExistence type="predicted"/>
<evidence type="ECO:0000256" key="1">
    <source>
        <dbReference type="ARBA" id="ARBA00004123"/>
    </source>
</evidence>
<feature type="domain" description="C2H2-type" evidence="9">
    <location>
        <begin position="211"/>
        <end position="239"/>
    </location>
</feature>
<feature type="domain" description="C2H2-type" evidence="9">
    <location>
        <begin position="63"/>
        <end position="90"/>
    </location>
</feature>
<evidence type="ECO:0000256" key="4">
    <source>
        <dbReference type="ARBA" id="ARBA00022771"/>
    </source>
</evidence>
<evidence type="ECO:0000256" key="5">
    <source>
        <dbReference type="ARBA" id="ARBA00022833"/>
    </source>
</evidence>
<organism evidence="10 11">
    <name type="scientific">Orchesella dallaii</name>
    <dbReference type="NCBI Taxonomy" id="48710"/>
    <lineage>
        <taxon>Eukaryota</taxon>
        <taxon>Metazoa</taxon>
        <taxon>Ecdysozoa</taxon>
        <taxon>Arthropoda</taxon>
        <taxon>Hexapoda</taxon>
        <taxon>Collembola</taxon>
        <taxon>Entomobryomorpha</taxon>
        <taxon>Entomobryoidea</taxon>
        <taxon>Orchesellidae</taxon>
        <taxon>Orchesellinae</taxon>
        <taxon>Orchesella</taxon>
    </lineage>
</organism>
<dbReference type="InterPro" id="IPR036236">
    <property type="entry name" value="Znf_C2H2_sf"/>
</dbReference>
<dbReference type="PROSITE" id="PS00028">
    <property type="entry name" value="ZINC_FINGER_C2H2_1"/>
    <property type="match status" value="8"/>
</dbReference>
<keyword evidence="11" id="KW-1185">Reference proteome</keyword>
<reference evidence="10 11" key="1">
    <citation type="submission" date="2024-08" db="EMBL/GenBank/DDBJ databases">
        <authorList>
            <person name="Cucini C."/>
            <person name="Frati F."/>
        </authorList>
    </citation>
    <scope>NUCLEOTIDE SEQUENCE [LARGE SCALE GENOMIC DNA]</scope>
</reference>
<dbReference type="PROSITE" id="PS50157">
    <property type="entry name" value="ZINC_FINGER_C2H2_2"/>
    <property type="match status" value="9"/>
</dbReference>
<evidence type="ECO:0000313" key="11">
    <source>
        <dbReference type="Proteomes" id="UP001642540"/>
    </source>
</evidence>
<keyword evidence="2" id="KW-0479">Metal-binding</keyword>
<feature type="domain" description="C2H2-type" evidence="9">
    <location>
        <begin position="91"/>
        <end position="118"/>
    </location>
</feature>
<keyword evidence="3" id="KW-0677">Repeat</keyword>
<feature type="domain" description="C2H2-type" evidence="9">
    <location>
        <begin position="33"/>
        <end position="62"/>
    </location>
</feature>
<accession>A0ABP1QHC8</accession>
<feature type="domain" description="C2H2-type" evidence="9">
    <location>
        <begin position="183"/>
        <end position="210"/>
    </location>
</feature>
<dbReference type="InterPro" id="IPR050331">
    <property type="entry name" value="Zinc_finger"/>
</dbReference>
<dbReference type="Gene3D" id="3.30.160.60">
    <property type="entry name" value="Classic Zinc Finger"/>
    <property type="match status" value="9"/>
</dbReference>
<dbReference type="SMART" id="SM00355">
    <property type="entry name" value="ZnF_C2H2"/>
    <property type="match status" value="12"/>
</dbReference>
<dbReference type="Pfam" id="PF00096">
    <property type="entry name" value="zf-C2H2"/>
    <property type="match status" value="4"/>
</dbReference>
<dbReference type="PANTHER" id="PTHR16515:SF49">
    <property type="entry name" value="GASTRULA ZINC FINGER PROTEIN XLCGF49.1-LIKE-RELATED"/>
    <property type="match status" value="1"/>
</dbReference>
<keyword evidence="6" id="KW-0238">DNA-binding</keyword>
<dbReference type="SUPFAM" id="SSF57667">
    <property type="entry name" value="beta-beta-alpha zinc fingers"/>
    <property type="match status" value="6"/>
</dbReference>
<evidence type="ECO:0000313" key="10">
    <source>
        <dbReference type="EMBL" id="CAL8098720.1"/>
    </source>
</evidence>
<dbReference type="PANTHER" id="PTHR16515">
    <property type="entry name" value="PR DOMAIN ZINC FINGER PROTEIN"/>
    <property type="match status" value="1"/>
</dbReference>
<evidence type="ECO:0000259" key="9">
    <source>
        <dbReference type="PROSITE" id="PS50157"/>
    </source>
</evidence>
<dbReference type="InterPro" id="IPR013087">
    <property type="entry name" value="Znf_C2H2_type"/>
</dbReference>
<dbReference type="Pfam" id="PF13894">
    <property type="entry name" value="zf-C2H2_4"/>
    <property type="match status" value="1"/>
</dbReference>
<sequence length="364" mass="42954">MKKRFKCEICSETFNTSTRKQNHKRKHFPDRVYKCDKCPRVYSALKFSSYYAHRRTHASEKPHKCTVCGKGFHENNNLKRHMRSHTGERPFPCLICKNRFACKSGLSNHMRIHSNRKDSRFHCLFCGSYSTSKPHFYSHLLRHIKEKAKHCSFCDVSYVTTFELTQHIALEHTLKPTFNPVAFGCVMCSKSFPTNGQLMSHIKRHTREKPNNCTKCEKSYTSKGELTMHFRMKHTNNRPHECNICGERFHYQFPLDQHIRRHLGEKTYKCKICDRAFAASEDLKRHEQLHDRSGTHDLCVFCGKFFRSSNKSSYYIHLRSHIREKACFCKECGKEYALPAKLQVHSRLHSGMIKSIDDEPYQCW</sequence>